<dbReference type="AlphaFoldDB" id="A0ABD5UB12"/>
<feature type="transmembrane region" description="Helical" evidence="1">
    <location>
        <begin position="175"/>
        <end position="193"/>
    </location>
</feature>
<feature type="transmembrane region" description="Helical" evidence="1">
    <location>
        <begin position="20"/>
        <end position="43"/>
    </location>
</feature>
<reference evidence="2 3" key="1">
    <citation type="journal article" date="2019" name="Int. J. Syst. Evol. Microbiol.">
        <title>The Global Catalogue of Microorganisms (GCM) 10K type strain sequencing project: providing services to taxonomists for standard genome sequencing and annotation.</title>
        <authorList>
            <consortium name="The Broad Institute Genomics Platform"/>
            <consortium name="The Broad Institute Genome Sequencing Center for Infectious Disease"/>
            <person name="Wu L."/>
            <person name="Ma J."/>
        </authorList>
    </citation>
    <scope>NUCLEOTIDE SEQUENCE [LARGE SCALE GENOMIC DNA]</scope>
    <source>
        <strain evidence="2 3">PSRA2</strain>
    </source>
</reference>
<keyword evidence="3" id="KW-1185">Reference proteome</keyword>
<organism evidence="2 3">
    <name type="scientific">Halomarina ordinaria</name>
    <dbReference type="NCBI Taxonomy" id="3033939"/>
    <lineage>
        <taxon>Archaea</taxon>
        <taxon>Methanobacteriati</taxon>
        <taxon>Methanobacteriota</taxon>
        <taxon>Stenosarchaea group</taxon>
        <taxon>Halobacteria</taxon>
        <taxon>Halobacteriales</taxon>
        <taxon>Natronomonadaceae</taxon>
        <taxon>Halomarina</taxon>
    </lineage>
</organism>
<evidence type="ECO:0000313" key="2">
    <source>
        <dbReference type="EMBL" id="MFC6837548.1"/>
    </source>
</evidence>
<proteinExistence type="predicted"/>
<name>A0ABD5UB12_9EURY</name>
<evidence type="ECO:0000313" key="3">
    <source>
        <dbReference type="Proteomes" id="UP001596406"/>
    </source>
</evidence>
<protein>
    <submittedName>
        <fullName evidence="2">Uncharacterized protein</fullName>
    </submittedName>
</protein>
<dbReference type="RefSeq" id="WP_304449213.1">
    <property type="nucleotide sequence ID" value="NZ_JARRAH010000001.1"/>
</dbReference>
<feature type="transmembrane region" description="Helical" evidence="1">
    <location>
        <begin position="104"/>
        <end position="123"/>
    </location>
</feature>
<keyword evidence="1" id="KW-0472">Membrane</keyword>
<feature type="transmembrane region" description="Helical" evidence="1">
    <location>
        <begin position="144"/>
        <end position="163"/>
    </location>
</feature>
<dbReference type="EMBL" id="JBHSXM010000001">
    <property type="protein sequence ID" value="MFC6837548.1"/>
    <property type="molecule type" value="Genomic_DNA"/>
</dbReference>
<sequence>MTTRGEQFRKSLENISDDGWIFSASIILILIAFVVSGFSYYFIDQAMTLFFYAVLVRIWTQMGSGIPMSSQRDTAHVEFMVNAIGAVVIGYSLEWFVSSITGDMVAAQSLALAAVVSRLYINMRNSNATSLKDIIRYNQTVDRYLVLTPCAVAFFAPVFVYQLDLYSITFETREMFFGLVVASIGIGLALYMYEKD</sequence>
<dbReference type="Proteomes" id="UP001596406">
    <property type="component" value="Unassembled WGS sequence"/>
</dbReference>
<comment type="caution">
    <text evidence="2">The sequence shown here is derived from an EMBL/GenBank/DDBJ whole genome shotgun (WGS) entry which is preliminary data.</text>
</comment>
<gene>
    <name evidence="2" type="ORF">ACFQHK_13630</name>
</gene>
<keyword evidence="1" id="KW-0812">Transmembrane</keyword>
<accession>A0ABD5UB12</accession>
<evidence type="ECO:0000256" key="1">
    <source>
        <dbReference type="SAM" id="Phobius"/>
    </source>
</evidence>
<keyword evidence="1" id="KW-1133">Transmembrane helix</keyword>